<dbReference type="AlphaFoldDB" id="A0A344J544"/>
<gene>
    <name evidence="1" type="ORF">DCD74_05095</name>
</gene>
<accession>A0A344J544</accession>
<organism evidence="1 2">
    <name type="scientific">Solilutibacter oculi</name>
    <dbReference type="NCBI Taxonomy" id="2698682"/>
    <lineage>
        <taxon>Bacteria</taxon>
        <taxon>Pseudomonadati</taxon>
        <taxon>Pseudomonadota</taxon>
        <taxon>Gammaproteobacteria</taxon>
        <taxon>Lysobacterales</taxon>
        <taxon>Lysobacteraceae</taxon>
        <taxon>Solilutibacter</taxon>
    </lineage>
</organism>
<protein>
    <submittedName>
        <fullName evidence="1">Uncharacterized protein</fullName>
    </submittedName>
</protein>
<keyword evidence="2" id="KW-1185">Reference proteome</keyword>
<reference evidence="2" key="1">
    <citation type="submission" date="2018-05" db="EMBL/GenBank/DDBJ databases">
        <title>Luteimonas pekinense sp. nov., isolated from human Meibomian gland secretions, Beijing, China.</title>
        <authorList>
            <person name="Wen T."/>
            <person name="Bai H."/>
            <person name="Lv H."/>
        </authorList>
    </citation>
    <scope>NUCLEOTIDE SEQUENCE [LARGE SCALE GENOMIC DNA]</scope>
    <source>
        <strain evidence="2">83-4</strain>
    </source>
</reference>
<proteinExistence type="predicted"/>
<name>A0A344J544_9GAMM</name>
<evidence type="ECO:0000313" key="1">
    <source>
        <dbReference type="EMBL" id="AXA84154.1"/>
    </source>
</evidence>
<dbReference type="OrthoDB" id="8431028at2"/>
<dbReference type="Proteomes" id="UP000251842">
    <property type="component" value="Chromosome"/>
</dbReference>
<dbReference type="EMBL" id="CP029556">
    <property type="protein sequence ID" value="AXA84154.1"/>
    <property type="molecule type" value="Genomic_DNA"/>
</dbReference>
<dbReference type="KEGG" id="lue:DCD74_05095"/>
<sequence length="115" mass="12953">MGHEFQVIEGPTTELPFTVESLLTIKDYNADGWPDIAARSLPVGASAITGEVLFVYDVVAKRFRESDEIAQEGEIQTAAPGCITVEFRNPDNTTYSKDAYCWREDRWAYKGRETE</sequence>
<evidence type="ECO:0000313" key="2">
    <source>
        <dbReference type="Proteomes" id="UP000251842"/>
    </source>
</evidence>